<name>F5RCP4_METUF</name>
<dbReference type="OrthoDB" id="6399769at2"/>
<feature type="chain" id="PRO_5003325770" description="Ice-binding protein C-terminal domain-containing protein" evidence="1">
    <location>
        <begin position="20"/>
        <end position="220"/>
    </location>
</feature>
<gene>
    <name evidence="3" type="ORF">METUNv1_02048</name>
</gene>
<proteinExistence type="predicted"/>
<feature type="domain" description="Ice-binding protein C-terminal" evidence="2">
    <location>
        <begin position="193"/>
        <end position="217"/>
    </location>
</feature>
<dbReference type="InterPro" id="IPR013424">
    <property type="entry name" value="Ice-binding_C"/>
</dbReference>
<feature type="signal peptide" evidence="1">
    <location>
        <begin position="1"/>
        <end position="19"/>
    </location>
</feature>
<dbReference type="STRING" id="1000565.METUNv1_02048"/>
<dbReference type="Proteomes" id="UP000005019">
    <property type="component" value="Unassembled WGS sequence"/>
</dbReference>
<keyword evidence="1" id="KW-0732">Signal</keyword>
<sequence>MKALAFAAVLGAFALPASAAFQTADFGSYSVTYDDASALGGISFSSSGGGNTVGFGWKLVDSLVVNDATTDFVLPSFTVVANPGYTLSGALTGFIGNLSFSEFGSGESGAWISGTVSINGSPLIPFSELLNRTTQLSLPSIRSGYYSLGGTQDFGSFSSLVVSNLTLTLSASSTAVVSGNDQGELRIGFVAAPVPEADTYAMLLAGLGIVSLVARRRLPR</sequence>
<accession>F5RCP4</accession>
<keyword evidence="4" id="KW-1185">Reference proteome</keyword>
<dbReference type="Pfam" id="PF07589">
    <property type="entry name" value="PEP-CTERM"/>
    <property type="match status" value="1"/>
</dbReference>
<dbReference type="AlphaFoldDB" id="F5RCP4"/>
<evidence type="ECO:0000313" key="4">
    <source>
        <dbReference type="Proteomes" id="UP000005019"/>
    </source>
</evidence>
<comment type="caution">
    <text evidence="3">The sequence shown here is derived from an EMBL/GenBank/DDBJ whole genome shotgun (WGS) entry which is preliminary data.</text>
</comment>
<protein>
    <recommendedName>
        <fullName evidence="2">Ice-binding protein C-terminal domain-containing protein</fullName>
    </recommendedName>
</protein>
<evidence type="ECO:0000313" key="3">
    <source>
        <dbReference type="EMBL" id="EGK71824.1"/>
    </source>
</evidence>
<dbReference type="EMBL" id="AFHG01000048">
    <property type="protein sequence ID" value="EGK71824.1"/>
    <property type="molecule type" value="Genomic_DNA"/>
</dbReference>
<evidence type="ECO:0000256" key="1">
    <source>
        <dbReference type="SAM" id="SignalP"/>
    </source>
</evidence>
<organism evidence="3 4">
    <name type="scientific">Methyloversatilis universalis (strain ATCC BAA-1314 / DSM 25237 / JCM 13912 / CCUG 52030 / FAM5)</name>
    <dbReference type="NCBI Taxonomy" id="1000565"/>
    <lineage>
        <taxon>Bacteria</taxon>
        <taxon>Pseudomonadati</taxon>
        <taxon>Pseudomonadota</taxon>
        <taxon>Betaproteobacteria</taxon>
        <taxon>Nitrosomonadales</taxon>
        <taxon>Sterolibacteriaceae</taxon>
        <taxon>Methyloversatilis</taxon>
    </lineage>
</organism>
<dbReference type="eggNOG" id="ENOG503444R">
    <property type="taxonomic scope" value="Bacteria"/>
</dbReference>
<evidence type="ECO:0000259" key="2">
    <source>
        <dbReference type="Pfam" id="PF07589"/>
    </source>
</evidence>
<dbReference type="RefSeq" id="WP_008061320.1">
    <property type="nucleotide sequence ID" value="NZ_AFHG01000048.1"/>
</dbReference>
<reference evidence="3 4" key="1">
    <citation type="journal article" date="2011" name="J. Bacteriol.">
        <title>Genome sequence of Methyloversatilis universalis FAM5T, a methylotrophic representative of the order Rhodocyclales.</title>
        <authorList>
            <person name="Kittichotirat W."/>
            <person name="Good N.M."/>
            <person name="Hall R."/>
            <person name="Bringel F."/>
            <person name="Lajus A."/>
            <person name="Medigue C."/>
            <person name="Smalley N.E."/>
            <person name="Beck D."/>
            <person name="Bumgarner R."/>
            <person name="Vuilleumier S."/>
            <person name="Kalyuzhnaya M.G."/>
        </authorList>
    </citation>
    <scope>NUCLEOTIDE SEQUENCE [LARGE SCALE GENOMIC DNA]</scope>
    <source>
        <strain evidence="4">ATCC BAA-1314 / JCM 13912 / FAM5</strain>
    </source>
</reference>